<evidence type="ECO:0000256" key="2">
    <source>
        <dbReference type="SAM" id="Phobius"/>
    </source>
</evidence>
<dbReference type="STRING" id="65700.SY86_10530"/>
<evidence type="ECO:0000256" key="1">
    <source>
        <dbReference type="SAM" id="MobiDB-lite"/>
    </source>
</evidence>
<feature type="region of interest" description="Disordered" evidence="1">
    <location>
        <begin position="1"/>
        <end position="36"/>
    </location>
</feature>
<dbReference type="Proteomes" id="UP000264980">
    <property type="component" value="Chromosome"/>
</dbReference>
<keyword evidence="2" id="KW-0812">Transmembrane</keyword>
<dbReference type="RefSeq" id="WP_020323314.1">
    <property type="nucleotide sequence ID" value="NZ_CP013970.1"/>
</dbReference>
<dbReference type="EMBL" id="JXNU01000003">
    <property type="protein sequence ID" value="KKF35758.1"/>
    <property type="molecule type" value="Genomic_DNA"/>
</dbReference>
<proteinExistence type="predicted"/>
<evidence type="ECO:0000313" key="6">
    <source>
        <dbReference type="Proteomes" id="UP000264980"/>
    </source>
</evidence>
<dbReference type="EMBL" id="CP013970">
    <property type="protein sequence ID" value="AXF75619.1"/>
    <property type="molecule type" value="Genomic_DNA"/>
</dbReference>
<protein>
    <submittedName>
        <fullName evidence="4">Uncharacterized protein</fullName>
    </submittedName>
</protein>
<reference evidence="4 5" key="1">
    <citation type="submission" date="2015-01" db="EMBL/GenBank/DDBJ databases">
        <title>Erwinia tracheiphila.</title>
        <authorList>
            <person name="Shapiro L.R."/>
        </authorList>
    </citation>
    <scope>NUCLEOTIDE SEQUENCE [LARGE SCALE GENOMIC DNA]</scope>
    <source>
        <strain evidence="4 5">BuffGH</strain>
    </source>
</reference>
<dbReference type="AlphaFoldDB" id="A0A0M2KEU5"/>
<keyword evidence="2" id="KW-1133">Transmembrane helix</keyword>
<dbReference type="PATRIC" id="fig|65700.7.peg.2663"/>
<evidence type="ECO:0000313" key="4">
    <source>
        <dbReference type="EMBL" id="KKF35758.1"/>
    </source>
</evidence>
<accession>A0A0M2KEU5</accession>
<name>A0A0M2KEU5_9GAMM</name>
<dbReference type="Proteomes" id="UP000033924">
    <property type="component" value="Unassembled WGS sequence"/>
</dbReference>
<evidence type="ECO:0000313" key="3">
    <source>
        <dbReference type="EMBL" id="AXF75619.1"/>
    </source>
</evidence>
<feature type="transmembrane region" description="Helical" evidence="2">
    <location>
        <begin position="36"/>
        <end position="56"/>
    </location>
</feature>
<organism evidence="4 5">
    <name type="scientific">Erwinia tracheiphila</name>
    <dbReference type="NCBI Taxonomy" id="65700"/>
    <lineage>
        <taxon>Bacteria</taxon>
        <taxon>Pseudomonadati</taxon>
        <taxon>Pseudomonadota</taxon>
        <taxon>Gammaproteobacteria</taxon>
        <taxon>Enterobacterales</taxon>
        <taxon>Erwiniaceae</taxon>
        <taxon>Erwinia</taxon>
    </lineage>
</organism>
<reference evidence="3 6" key="2">
    <citation type="submission" date="2016-01" db="EMBL/GenBank/DDBJ databases">
        <authorList>
            <person name="Oliw E.H."/>
        </authorList>
    </citation>
    <scope>NUCLEOTIDE SEQUENCE [LARGE SCALE GENOMIC DNA]</scope>
    <source>
        <strain evidence="3 6">MDcuke</strain>
    </source>
</reference>
<keyword evidence="2" id="KW-0472">Membrane</keyword>
<feature type="compositionally biased region" description="Basic and acidic residues" evidence="1">
    <location>
        <begin position="1"/>
        <end position="10"/>
    </location>
</feature>
<evidence type="ECO:0000313" key="5">
    <source>
        <dbReference type="Proteomes" id="UP000033924"/>
    </source>
</evidence>
<keyword evidence="5" id="KW-1185">Reference proteome</keyword>
<gene>
    <name evidence="3" type="ORF">AV903_05175</name>
    <name evidence="4" type="ORF">SY86_10530</name>
</gene>
<sequence length="85" mass="9042">MRHLLADTKRLAAANRANNREVARANKKSHRPERGIGVGGAGLALAGVAGLGALGLSMASGATERAIQLQAERQEIQQRRDKFRG</sequence>